<accession>A0ABS3F325</accession>
<evidence type="ECO:0000259" key="2">
    <source>
        <dbReference type="Pfam" id="PF04073"/>
    </source>
</evidence>
<dbReference type="InterPro" id="IPR007214">
    <property type="entry name" value="YbaK/aa-tRNA-synth-assoc-dom"/>
</dbReference>
<dbReference type="PANTHER" id="PTHR31423:SF3">
    <property type="entry name" value="PROLYL-TRNA SYNTHETASE ASSOCIATED DOMAIN-CONTAINING PROTEIN 1-RELATED"/>
    <property type="match status" value="1"/>
</dbReference>
<dbReference type="InterPro" id="IPR040285">
    <property type="entry name" value="ProX/PRXD1"/>
</dbReference>
<comment type="similarity">
    <text evidence="1">Belongs to the PRORSD1 family.</text>
</comment>
<protein>
    <submittedName>
        <fullName evidence="3">Prolyl-tRNA synthetase associated domain-containing protein</fullName>
    </submittedName>
</protein>
<sequence length="166" mass="18702">MPATPEELFEKLDALGITYETHHHAPVFTVDEAQAHTDHLPGGHCKNLFLKDKTGDLYLVVCLQDTAVDLKAFRKLVGARNLSFGKPELLWEVLGVEPGSVTPFSLINDTDRLVMVILEKRMMAHDLLNYHPLRNTMTTQITSSDLEKFIEGCGHQPRILDLPERT</sequence>
<proteinExistence type="inferred from homology"/>
<organism evidence="3 4">
    <name type="scientific">Sneathiella sedimenti</name>
    <dbReference type="NCBI Taxonomy" id="2816034"/>
    <lineage>
        <taxon>Bacteria</taxon>
        <taxon>Pseudomonadati</taxon>
        <taxon>Pseudomonadota</taxon>
        <taxon>Alphaproteobacteria</taxon>
        <taxon>Sneathiellales</taxon>
        <taxon>Sneathiellaceae</taxon>
        <taxon>Sneathiella</taxon>
    </lineage>
</organism>
<dbReference type="Gene3D" id="3.90.960.10">
    <property type="entry name" value="YbaK/aminoacyl-tRNA synthetase-associated domain"/>
    <property type="match status" value="1"/>
</dbReference>
<dbReference type="InterPro" id="IPR036754">
    <property type="entry name" value="YbaK/aa-tRNA-synt-asso_dom_sf"/>
</dbReference>
<evidence type="ECO:0000256" key="1">
    <source>
        <dbReference type="ARBA" id="ARBA00010201"/>
    </source>
</evidence>
<dbReference type="RefSeq" id="WP_207041872.1">
    <property type="nucleotide sequence ID" value="NZ_JAFLNC010000001.1"/>
</dbReference>
<comment type="caution">
    <text evidence="3">The sequence shown here is derived from an EMBL/GenBank/DDBJ whole genome shotgun (WGS) entry which is preliminary data.</text>
</comment>
<dbReference type="EMBL" id="JAFLNC010000001">
    <property type="protein sequence ID" value="MBO0332501.1"/>
    <property type="molecule type" value="Genomic_DNA"/>
</dbReference>
<dbReference type="PANTHER" id="PTHR31423">
    <property type="entry name" value="YBAK DOMAIN-CONTAINING PROTEIN"/>
    <property type="match status" value="1"/>
</dbReference>
<reference evidence="3 4" key="1">
    <citation type="submission" date="2021-03" db="EMBL/GenBank/DDBJ databases">
        <title>Sneathiella sp. CAU 1612 isolated from Kang Won-do.</title>
        <authorList>
            <person name="Kim W."/>
        </authorList>
    </citation>
    <scope>NUCLEOTIDE SEQUENCE [LARGE SCALE GENOMIC DNA]</scope>
    <source>
        <strain evidence="3 4">CAU 1612</strain>
    </source>
</reference>
<keyword evidence="4" id="KW-1185">Reference proteome</keyword>
<dbReference type="Pfam" id="PF04073">
    <property type="entry name" value="tRNA_edit"/>
    <property type="match status" value="1"/>
</dbReference>
<feature type="domain" description="YbaK/aminoacyl-tRNA synthetase-associated" evidence="2">
    <location>
        <begin position="24"/>
        <end position="149"/>
    </location>
</feature>
<evidence type="ECO:0000313" key="4">
    <source>
        <dbReference type="Proteomes" id="UP000664761"/>
    </source>
</evidence>
<evidence type="ECO:0000313" key="3">
    <source>
        <dbReference type="EMBL" id="MBO0332501.1"/>
    </source>
</evidence>
<dbReference type="CDD" id="cd04335">
    <property type="entry name" value="PrdX_deacylase"/>
    <property type="match status" value="1"/>
</dbReference>
<gene>
    <name evidence="3" type="ORF">J0X12_02675</name>
</gene>
<dbReference type="Proteomes" id="UP000664761">
    <property type="component" value="Unassembled WGS sequence"/>
</dbReference>
<dbReference type="SUPFAM" id="SSF55826">
    <property type="entry name" value="YbaK/ProRS associated domain"/>
    <property type="match status" value="1"/>
</dbReference>
<name>A0ABS3F325_9PROT</name>